<dbReference type="SUPFAM" id="SSF81383">
    <property type="entry name" value="F-box domain"/>
    <property type="match status" value="1"/>
</dbReference>
<dbReference type="InterPro" id="IPR036047">
    <property type="entry name" value="F-box-like_dom_sf"/>
</dbReference>
<reference evidence="2" key="1">
    <citation type="submission" date="2022-12" db="EMBL/GenBank/DDBJ databases">
        <title>Draft genome assemblies for two species of Escallonia (Escalloniales).</title>
        <authorList>
            <person name="Chanderbali A."/>
            <person name="Dervinis C."/>
            <person name="Anghel I."/>
            <person name="Soltis D."/>
            <person name="Soltis P."/>
            <person name="Zapata F."/>
        </authorList>
    </citation>
    <scope>NUCLEOTIDE SEQUENCE</scope>
    <source>
        <strain evidence="2">UCBG92.1500</strain>
        <tissue evidence="2">Leaf</tissue>
    </source>
</reference>
<proteinExistence type="predicted"/>
<dbReference type="PROSITE" id="PS50181">
    <property type="entry name" value="FBOX"/>
    <property type="match status" value="1"/>
</dbReference>
<dbReference type="InterPro" id="IPR017451">
    <property type="entry name" value="F-box-assoc_interact_dom"/>
</dbReference>
<evidence type="ECO:0000313" key="3">
    <source>
        <dbReference type="Proteomes" id="UP001187471"/>
    </source>
</evidence>
<keyword evidence="3" id="KW-1185">Reference proteome</keyword>
<name>A0AA88UFD3_9ASTE</name>
<dbReference type="InterPro" id="IPR001810">
    <property type="entry name" value="F-box_dom"/>
</dbReference>
<accession>A0AA88UFD3</accession>
<dbReference type="CDD" id="cd09917">
    <property type="entry name" value="F-box_SF"/>
    <property type="match status" value="1"/>
</dbReference>
<evidence type="ECO:0000313" key="2">
    <source>
        <dbReference type="EMBL" id="KAK2982814.1"/>
    </source>
</evidence>
<organism evidence="2 3">
    <name type="scientific">Escallonia rubra</name>
    <dbReference type="NCBI Taxonomy" id="112253"/>
    <lineage>
        <taxon>Eukaryota</taxon>
        <taxon>Viridiplantae</taxon>
        <taxon>Streptophyta</taxon>
        <taxon>Embryophyta</taxon>
        <taxon>Tracheophyta</taxon>
        <taxon>Spermatophyta</taxon>
        <taxon>Magnoliopsida</taxon>
        <taxon>eudicotyledons</taxon>
        <taxon>Gunneridae</taxon>
        <taxon>Pentapetalae</taxon>
        <taxon>asterids</taxon>
        <taxon>campanulids</taxon>
        <taxon>Escalloniales</taxon>
        <taxon>Escalloniaceae</taxon>
        <taxon>Escallonia</taxon>
    </lineage>
</organism>
<protein>
    <recommendedName>
        <fullName evidence="1">F-box domain-containing protein</fullName>
    </recommendedName>
</protein>
<dbReference type="EMBL" id="JAVXUO010001387">
    <property type="protein sequence ID" value="KAK2982814.1"/>
    <property type="molecule type" value="Genomic_DNA"/>
</dbReference>
<dbReference type="Proteomes" id="UP001187471">
    <property type="component" value="Unassembled WGS sequence"/>
</dbReference>
<evidence type="ECO:0000259" key="1">
    <source>
        <dbReference type="PROSITE" id="PS50181"/>
    </source>
</evidence>
<dbReference type="NCBIfam" id="TIGR01640">
    <property type="entry name" value="F_box_assoc_1"/>
    <property type="match status" value="1"/>
</dbReference>
<dbReference type="AlphaFoldDB" id="A0AA88UFD3"/>
<sequence>MGTSEVPQLPGDVLFDIFRRLPAEDVVQLKRVCQMEYQDYSLRHFLRQKIEVLDSLDGLFNHCSSGISKYFSLLVPNCDDSGKKPANLRKVHKRFRHHMYVDELAPIVVNGVLYWFARRGVLAVAFIQSMDVLDLGFNDWLSLPCKPFRRNHYTSSKLFEMKHKAKSVLGALLPTSVTEISIWILRHSKAGARHDWVKLHEVSFEPIWLIEKSTCIVPSWGHDRNGIMLIRDGHSSKLLKIFLRLGGKLFLYQPSDAKLKEISSYYPTVTCVHSLITFS</sequence>
<gene>
    <name evidence="2" type="ORF">RJ640_021304</name>
</gene>
<feature type="domain" description="F-box" evidence="1">
    <location>
        <begin position="3"/>
        <end position="34"/>
    </location>
</feature>
<dbReference type="Pfam" id="PF00646">
    <property type="entry name" value="F-box"/>
    <property type="match status" value="1"/>
</dbReference>
<comment type="caution">
    <text evidence="2">The sequence shown here is derived from an EMBL/GenBank/DDBJ whole genome shotgun (WGS) entry which is preliminary data.</text>
</comment>